<protein>
    <submittedName>
        <fullName evidence="2">Uncharacterized protein</fullName>
    </submittedName>
</protein>
<dbReference type="AlphaFoldDB" id="A0A918M3Y2"/>
<feature type="signal peptide" evidence="1">
    <location>
        <begin position="1"/>
        <end position="21"/>
    </location>
</feature>
<name>A0A918M3Y2_9ACTN</name>
<organism evidence="2 3">
    <name type="scientific">Streptomyces lavendofoliae</name>
    <dbReference type="NCBI Taxonomy" id="67314"/>
    <lineage>
        <taxon>Bacteria</taxon>
        <taxon>Bacillati</taxon>
        <taxon>Actinomycetota</taxon>
        <taxon>Actinomycetes</taxon>
        <taxon>Kitasatosporales</taxon>
        <taxon>Streptomycetaceae</taxon>
        <taxon>Streptomyces</taxon>
    </lineage>
</organism>
<comment type="caution">
    <text evidence="2">The sequence shown here is derived from an EMBL/GenBank/DDBJ whole genome shotgun (WGS) entry which is preliminary data.</text>
</comment>
<reference evidence="2" key="2">
    <citation type="submission" date="2020-09" db="EMBL/GenBank/DDBJ databases">
        <authorList>
            <person name="Sun Q."/>
            <person name="Ohkuma M."/>
        </authorList>
    </citation>
    <scope>NUCLEOTIDE SEQUENCE</scope>
    <source>
        <strain evidence="2">JCM 4391</strain>
    </source>
</reference>
<evidence type="ECO:0000313" key="2">
    <source>
        <dbReference type="EMBL" id="GGU37790.1"/>
    </source>
</evidence>
<keyword evidence="3" id="KW-1185">Reference proteome</keyword>
<sequence>MYRNRKIWTPLTVMIAGGALAATGIVPAVAAAPAPSGQTSAAASVGCASLAANAKGKARVTNICNKTINATVSVNWSWDPACKSIGAGRTVTFTWDSTAGRAEYAYDC</sequence>
<evidence type="ECO:0000256" key="1">
    <source>
        <dbReference type="SAM" id="SignalP"/>
    </source>
</evidence>
<dbReference type="Proteomes" id="UP000636661">
    <property type="component" value="Unassembled WGS sequence"/>
</dbReference>
<accession>A0A918M3Y2</accession>
<keyword evidence="1" id="KW-0732">Signal</keyword>
<feature type="chain" id="PRO_5038578774" evidence="1">
    <location>
        <begin position="22"/>
        <end position="108"/>
    </location>
</feature>
<proteinExistence type="predicted"/>
<evidence type="ECO:0000313" key="3">
    <source>
        <dbReference type="Proteomes" id="UP000636661"/>
    </source>
</evidence>
<dbReference type="RefSeq" id="WP_189550982.1">
    <property type="nucleotide sequence ID" value="NZ_BMTP01000006.1"/>
</dbReference>
<gene>
    <name evidence="2" type="ORF">GCM10010274_26320</name>
</gene>
<dbReference type="EMBL" id="BMTP01000006">
    <property type="protein sequence ID" value="GGU37790.1"/>
    <property type="molecule type" value="Genomic_DNA"/>
</dbReference>
<reference evidence="2" key="1">
    <citation type="journal article" date="2014" name="Int. J. Syst. Evol. Microbiol.">
        <title>Complete genome sequence of Corynebacterium casei LMG S-19264T (=DSM 44701T), isolated from a smear-ripened cheese.</title>
        <authorList>
            <consortium name="US DOE Joint Genome Institute (JGI-PGF)"/>
            <person name="Walter F."/>
            <person name="Albersmeier A."/>
            <person name="Kalinowski J."/>
            <person name="Ruckert C."/>
        </authorList>
    </citation>
    <scope>NUCLEOTIDE SEQUENCE</scope>
    <source>
        <strain evidence="2">JCM 4391</strain>
    </source>
</reference>